<feature type="domain" description="Clr5" evidence="2">
    <location>
        <begin position="13"/>
        <end position="65"/>
    </location>
</feature>
<dbReference type="AlphaFoldDB" id="A0AAN7ANJ1"/>
<gene>
    <name evidence="3" type="ORF">QBC40DRAFT_211661</name>
</gene>
<dbReference type="PANTHER" id="PTHR38166">
    <property type="entry name" value="C2H2-TYPE DOMAIN-CONTAINING PROTEIN-RELATED"/>
    <property type="match status" value="1"/>
</dbReference>
<feature type="compositionally biased region" description="Polar residues" evidence="1">
    <location>
        <begin position="383"/>
        <end position="395"/>
    </location>
</feature>
<feature type="region of interest" description="Disordered" evidence="1">
    <location>
        <begin position="383"/>
        <end position="419"/>
    </location>
</feature>
<organism evidence="3 4">
    <name type="scientific">Triangularia verruculosa</name>
    <dbReference type="NCBI Taxonomy" id="2587418"/>
    <lineage>
        <taxon>Eukaryota</taxon>
        <taxon>Fungi</taxon>
        <taxon>Dikarya</taxon>
        <taxon>Ascomycota</taxon>
        <taxon>Pezizomycotina</taxon>
        <taxon>Sordariomycetes</taxon>
        <taxon>Sordariomycetidae</taxon>
        <taxon>Sordariales</taxon>
        <taxon>Podosporaceae</taxon>
        <taxon>Triangularia</taxon>
    </lineage>
</organism>
<feature type="compositionally biased region" description="Polar residues" evidence="1">
    <location>
        <begin position="403"/>
        <end position="419"/>
    </location>
</feature>
<feature type="region of interest" description="Disordered" evidence="1">
    <location>
        <begin position="95"/>
        <end position="115"/>
    </location>
</feature>
<feature type="compositionally biased region" description="Low complexity" evidence="1">
    <location>
        <begin position="135"/>
        <end position="144"/>
    </location>
</feature>
<comment type="caution">
    <text evidence="3">The sequence shown here is derived from an EMBL/GenBank/DDBJ whole genome shotgun (WGS) entry which is preliminary data.</text>
</comment>
<dbReference type="PANTHER" id="PTHR38166:SF1">
    <property type="entry name" value="C2H2-TYPE DOMAIN-CONTAINING PROTEIN"/>
    <property type="match status" value="1"/>
</dbReference>
<reference evidence="3" key="1">
    <citation type="journal article" date="2023" name="Mol. Phylogenet. Evol.">
        <title>Genome-scale phylogeny and comparative genomics of the fungal order Sordariales.</title>
        <authorList>
            <person name="Hensen N."/>
            <person name="Bonometti L."/>
            <person name="Westerberg I."/>
            <person name="Brannstrom I.O."/>
            <person name="Guillou S."/>
            <person name="Cros-Aarteil S."/>
            <person name="Calhoun S."/>
            <person name="Haridas S."/>
            <person name="Kuo A."/>
            <person name="Mondo S."/>
            <person name="Pangilinan J."/>
            <person name="Riley R."/>
            <person name="LaButti K."/>
            <person name="Andreopoulos B."/>
            <person name="Lipzen A."/>
            <person name="Chen C."/>
            <person name="Yan M."/>
            <person name="Daum C."/>
            <person name="Ng V."/>
            <person name="Clum A."/>
            <person name="Steindorff A."/>
            <person name="Ohm R.A."/>
            <person name="Martin F."/>
            <person name="Silar P."/>
            <person name="Natvig D.O."/>
            <person name="Lalanne C."/>
            <person name="Gautier V."/>
            <person name="Ament-Velasquez S.L."/>
            <person name="Kruys A."/>
            <person name="Hutchinson M.I."/>
            <person name="Powell A.J."/>
            <person name="Barry K."/>
            <person name="Miller A.N."/>
            <person name="Grigoriev I.V."/>
            <person name="Debuchy R."/>
            <person name="Gladieux P."/>
            <person name="Hiltunen Thoren M."/>
            <person name="Johannesson H."/>
        </authorList>
    </citation>
    <scope>NUCLEOTIDE SEQUENCE</scope>
    <source>
        <strain evidence="3">CBS 315.58</strain>
    </source>
</reference>
<keyword evidence="4" id="KW-1185">Reference proteome</keyword>
<dbReference type="EMBL" id="MU864016">
    <property type="protein sequence ID" value="KAK4195351.1"/>
    <property type="molecule type" value="Genomic_DNA"/>
</dbReference>
<evidence type="ECO:0000256" key="1">
    <source>
        <dbReference type="SAM" id="MobiDB-lite"/>
    </source>
</evidence>
<accession>A0AAN7ANJ1</accession>
<feature type="region of interest" description="Disordered" evidence="1">
    <location>
        <begin position="171"/>
        <end position="210"/>
    </location>
</feature>
<feature type="region of interest" description="Disordered" evidence="1">
    <location>
        <begin position="125"/>
        <end position="144"/>
    </location>
</feature>
<evidence type="ECO:0000313" key="3">
    <source>
        <dbReference type="EMBL" id="KAK4195351.1"/>
    </source>
</evidence>
<dbReference type="Proteomes" id="UP001303160">
    <property type="component" value="Unassembled WGS sequence"/>
</dbReference>
<protein>
    <recommendedName>
        <fullName evidence="2">Clr5 domain-containing protein</fullName>
    </recommendedName>
</protein>
<dbReference type="Pfam" id="PF14420">
    <property type="entry name" value="Clr5"/>
    <property type="match status" value="1"/>
</dbReference>
<proteinExistence type="predicted"/>
<evidence type="ECO:0000259" key="2">
    <source>
        <dbReference type="Pfam" id="PF14420"/>
    </source>
</evidence>
<reference evidence="3" key="2">
    <citation type="submission" date="2023-05" db="EMBL/GenBank/DDBJ databases">
        <authorList>
            <consortium name="Lawrence Berkeley National Laboratory"/>
            <person name="Steindorff A."/>
            <person name="Hensen N."/>
            <person name="Bonometti L."/>
            <person name="Westerberg I."/>
            <person name="Brannstrom I.O."/>
            <person name="Guillou S."/>
            <person name="Cros-Aarteil S."/>
            <person name="Calhoun S."/>
            <person name="Haridas S."/>
            <person name="Kuo A."/>
            <person name="Mondo S."/>
            <person name="Pangilinan J."/>
            <person name="Riley R."/>
            <person name="Labutti K."/>
            <person name="Andreopoulos B."/>
            <person name="Lipzen A."/>
            <person name="Chen C."/>
            <person name="Yanf M."/>
            <person name="Daum C."/>
            <person name="Ng V."/>
            <person name="Clum A."/>
            <person name="Ohm R."/>
            <person name="Martin F."/>
            <person name="Silar P."/>
            <person name="Natvig D."/>
            <person name="Lalanne C."/>
            <person name="Gautier V."/>
            <person name="Ament-Velasquez S.L."/>
            <person name="Kruys A."/>
            <person name="Hutchinson M.I."/>
            <person name="Powell A.J."/>
            <person name="Barry K."/>
            <person name="Miller A.N."/>
            <person name="Grigoriev I.V."/>
            <person name="Debuchy R."/>
            <person name="Gladieux P."/>
            <person name="Thoren M.H."/>
            <person name="Johannesson H."/>
        </authorList>
    </citation>
    <scope>NUCLEOTIDE SEQUENCE</scope>
    <source>
        <strain evidence="3">CBS 315.58</strain>
    </source>
</reference>
<feature type="compositionally biased region" description="Basic and acidic residues" evidence="1">
    <location>
        <begin position="194"/>
        <end position="205"/>
    </location>
</feature>
<sequence length="419" mass="46834">MGEETTAGAQWISDEEWSVLKDVIVSRYQKSTLEETMEYMAKEHNFRPTKPQYVHRLGKIWKVSKYQKRLPVKQKTSNRVSGLPTTKTLMTSERVRDTSTTRLPSLFDGGSTPSVERSFTTTAKNLHQSQTCKEPGSGPSRIGPPSHIMIPDDQILDEIFQPFHSTGNLSAVTPSAPLRPTVDSDSDSLVSISDGKRADNSDKTTRPISCPFRKRNPYRFNVRDHPSCAAFGFSDLTVLKSHVIRTHSQELLCQRCRTLLPTREALDAHARLPPEQMCQVPPGPRVNNYEDGITIERAWRLSSPFASSSVTTWRGLWQVLFPDDIEIPSPDYSPVIESYEVQRTTGADIDSMLLTIRNRVAALPTDANKAEIMACVEDSMLGFQSSDPTKTNAESSKTDRSEQAPTMVTLTSMEGTRIP</sequence>
<dbReference type="InterPro" id="IPR025676">
    <property type="entry name" value="Clr5_dom"/>
</dbReference>
<name>A0AAN7ANJ1_9PEZI</name>
<evidence type="ECO:0000313" key="4">
    <source>
        <dbReference type="Proteomes" id="UP001303160"/>
    </source>
</evidence>